<evidence type="ECO:0000256" key="3">
    <source>
        <dbReference type="SAM" id="MobiDB-lite"/>
    </source>
</evidence>
<dbReference type="Gene3D" id="3.40.640.10">
    <property type="entry name" value="Type I PLP-dependent aspartate aminotransferase-like (Major domain)"/>
    <property type="match status" value="1"/>
</dbReference>
<dbReference type="HOGENOM" id="CLU_036760_1_0_1"/>
<comment type="similarity">
    <text evidence="1">Belongs to the alliinase family.</text>
</comment>
<reference evidence="5" key="1">
    <citation type="journal article" date="2012" name="Nature">
        <title>The tomato genome sequence provides insights into fleshy fruit evolution.</title>
        <authorList>
            <consortium name="Tomato Genome Consortium"/>
        </authorList>
    </citation>
    <scope>NUCLEOTIDE SEQUENCE [LARGE SCALE GENOMIC DNA]</scope>
    <source>
        <strain evidence="5">cv. Heinz 1706</strain>
    </source>
</reference>
<dbReference type="InterPro" id="IPR015424">
    <property type="entry name" value="PyrdxlP-dep_Trfase"/>
</dbReference>
<dbReference type="Pfam" id="PF04864">
    <property type="entry name" value="Alliinase_C"/>
    <property type="match status" value="1"/>
</dbReference>
<reference evidence="5" key="2">
    <citation type="submission" date="2015-06" db="UniProtKB">
        <authorList>
            <consortium name="EnsemblPlants"/>
        </authorList>
    </citation>
    <scope>IDENTIFICATION</scope>
    <source>
        <strain evidence="5">cv. Heinz 1706</strain>
    </source>
</reference>
<organism evidence="5">
    <name type="scientific">Solanum lycopersicum</name>
    <name type="common">Tomato</name>
    <name type="synonym">Lycopersicon esculentum</name>
    <dbReference type="NCBI Taxonomy" id="4081"/>
    <lineage>
        <taxon>Eukaryota</taxon>
        <taxon>Viridiplantae</taxon>
        <taxon>Streptophyta</taxon>
        <taxon>Embryophyta</taxon>
        <taxon>Tracheophyta</taxon>
        <taxon>Spermatophyta</taxon>
        <taxon>Magnoliopsida</taxon>
        <taxon>eudicotyledons</taxon>
        <taxon>Gunneridae</taxon>
        <taxon>Pentapetalae</taxon>
        <taxon>asterids</taxon>
        <taxon>lamiids</taxon>
        <taxon>Solanales</taxon>
        <taxon>Solanaceae</taxon>
        <taxon>Solanoideae</taxon>
        <taxon>Solaneae</taxon>
        <taxon>Solanum</taxon>
        <taxon>Solanum subgen. Lycopersicon</taxon>
    </lineage>
</organism>
<dbReference type="EnsemblPlants" id="Solyc01g017610.1.1">
    <property type="protein sequence ID" value="Solyc01g017610.1.1"/>
    <property type="gene ID" value="Solyc01g017610.1"/>
</dbReference>
<dbReference type="InterPro" id="IPR015422">
    <property type="entry name" value="PyrdxlP-dep_Trfase_small"/>
</dbReference>
<feature type="domain" description="Alliinase C-terminal" evidence="4">
    <location>
        <begin position="25"/>
        <end position="358"/>
    </location>
</feature>
<evidence type="ECO:0000256" key="2">
    <source>
        <dbReference type="ARBA" id="ARBA00022898"/>
    </source>
</evidence>
<dbReference type="Gene3D" id="3.90.1150.10">
    <property type="entry name" value="Aspartate Aminotransferase, domain 1"/>
    <property type="match status" value="1"/>
</dbReference>
<name>K4AUU2_SOLLC</name>
<dbReference type="OMA" id="RPADYDI"/>
<dbReference type="InterPro" id="IPR050478">
    <property type="entry name" value="Ethylene_sulfur-biosynth"/>
</dbReference>
<proteinExistence type="inferred from homology"/>
<dbReference type="InterPro" id="IPR006948">
    <property type="entry name" value="Alliinase_C"/>
</dbReference>
<evidence type="ECO:0000313" key="5">
    <source>
        <dbReference type="EnsemblPlants" id="Solyc01g017610.1.1"/>
    </source>
</evidence>
<accession>K4AUU2</accession>
<dbReference type="GO" id="GO:0016846">
    <property type="term" value="F:carbon-sulfur lyase activity"/>
    <property type="evidence" value="ECO:0007669"/>
    <property type="project" value="InterPro"/>
</dbReference>
<dbReference type="Gramene" id="Solyc01g017610.1.1">
    <property type="protein sequence ID" value="Solyc01g017610.1.1"/>
    <property type="gene ID" value="Solyc01g017610.1"/>
</dbReference>
<dbReference type="InterPro" id="IPR015421">
    <property type="entry name" value="PyrdxlP-dep_Trfase_major"/>
</dbReference>
<keyword evidence="2" id="KW-0663">Pyridoxal phosphate</keyword>
<dbReference type="GO" id="GO:0008483">
    <property type="term" value="F:transaminase activity"/>
    <property type="evidence" value="ECO:0000318"/>
    <property type="project" value="GO_Central"/>
</dbReference>
<sequence length="365" mass="41763">MSGTDLFPSAIPENGTRDTSPTIVLNNGDPTMYDSYWRQMRNKCNITLNGNDSLSYFANGKSLCWLLESKLEELIKRLHNIVGNAIMDKNYIVVGTGSSQVVQVALYALSPSDQLEPISVVSASPFYSSYLDMTDFVRSKIHKWAGDAKTFEKDGPYIKLITSPNNLDRIIREPVVNGDQGKLIYDLYYYCPQYTSINSPANHDVMVFTISKCTSHEVAGKMTKFMEISTIGVSKEAQLRAAKILEVVSDSCLDFTLENFFQYSRSLMTDRWQRLRQVVTDNDLFFIQNYSPQYCIFIKDLCVSHPGGEEEDYEKLPKEHKIQTRSDKRLGTHSRKVRISMLSRDEYFNIFLKRLMTIKGSINRK</sequence>
<dbReference type="PANTHER" id="PTHR43795:SF15">
    <property type="entry name" value="TRYPTOPHAN AMINOTRANSFERASE-RELATED PROTEIN 1"/>
    <property type="match status" value="1"/>
</dbReference>
<dbReference type="SMR" id="K4AUU2"/>
<protein>
    <recommendedName>
        <fullName evidence="4">Alliinase C-terminal domain-containing protein</fullName>
    </recommendedName>
</protein>
<evidence type="ECO:0000313" key="6">
    <source>
        <dbReference type="Proteomes" id="UP000004994"/>
    </source>
</evidence>
<dbReference type="Proteomes" id="UP000004994">
    <property type="component" value="Chromosome 1"/>
</dbReference>
<evidence type="ECO:0000259" key="4">
    <source>
        <dbReference type="Pfam" id="PF04864"/>
    </source>
</evidence>
<dbReference type="PhylomeDB" id="K4AUU2"/>
<dbReference type="InParanoid" id="K4AUU2"/>
<dbReference type="AlphaFoldDB" id="K4AUU2"/>
<dbReference type="eggNOG" id="ENOG502QTGD">
    <property type="taxonomic scope" value="Eukaryota"/>
</dbReference>
<dbReference type="PaxDb" id="4081-Solyc01g017610.1.1"/>
<keyword evidence="6" id="KW-1185">Reference proteome</keyword>
<feature type="region of interest" description="Disordered" evidence="3">
    <location>
        <begin position="1"/>
        <end position="22"/>
    </location>
</feature>
<dbReference type="GO" id="GO:0006520">
    <property type="term" value="P:amino acid metabolic process"/>
    <property type="evidence" value="ECO:0000318"/>
    <property type="project" value="GO_Central"/>
</dbReference>
<dbReference type="PANTHER" id="PTHR43795">
    <property type="entry name" value="BIFUNCTIONAL ASPARTATE AMINOTRANSFERASE AND GLUTAMATE/ASPARTATE-PREPHENATE AMINOTRANSFERASE-RELATED"/>
    <property type="match status" value="1"/>
</dbReference>
<dbReference type="SUPFAM" id="SSF53383">
    <property type="entry name" value="PLP-dependent transferases"/>
    <property type="match status" value="1"/>
</dbReference>
<evidence type="ECO:0000256" key="1">
    <source>
        <dbReference type="ARBA" id="ARBA00006312"/>
    </source>
</evidence>